<name>A0A2R5EZW6_9BACL</name>
<evidence type="ECO:0000313" key="3">
    <source>
        <dbReference type="Proteomes" id="UP000245202"/>
    </source>
</evidence>
<organism evidence="2 3">
    <name type="scientific">Paenibacillus agaridevorans</name>
    <dbReference type="NCBI Taxonomy" id="171404"/>
    <lineage>
        <taxon>Bacteria</taxon>
        <taxon>Bacillati</taxon>
        <taxon>Bacillota</taxon>
        <taxon>Bacilli</taxon>
        <taxon>Bacillales</taxon>
        <taxon>Paenibacillaceae</taxon>
        <taxon>Paenibacillus</taxon>
    </lineage>
</organism>
<evidence type="ECO:0000313" key="2">
    <source>
        <dbReference type="EMBL" id="GBG08884.1"/>
    </source>
</evidence>
<dbReference type="RefSeq" id="WP_087566658.1">
    <property type="nucleotide sequence ID" value="NZ_BDQX01000171.1"/>
</dbReference>
<evidence type="ECO:0000256" key="1">
    <source>
        <dbReference type="SAM" id="MobiDB-lite"/>
    </source>
</evidence>
<feature type="compositionally biased region" description="Basic and acidic residues" evidence="1">
    <location>
        <begin position="1"/>
        <end position="24"/>
    </location>
</feature>
<feature type="compositionally biased region" description="Basic and acidic residues" evidence="1">
    <location>
        <begin position="65"/>
        <end position="92"/>
    </location>
</feature>
<keyword evidence="3" id="KW-1185">Reference proteome</keyword>
<protein>
    <submittedName>
        <fullName evidence="2">Uncharacterized protein</fullName>
    </submittedName>
</protein>
<gene>
    <name evidence="2" type="ORF">PAT3040_03496</name>
</gene>
<sequence>MFHGDYDDRDYHDKLLTEQSHENDLIAEEFPEGPYGSDLLRESLGKSSPWRMGQHKQSAYGYENKSLHKDLPREYPGEDDYRAGVPEVHDEP</sequence>
<comment type="caution">
    <text evidence="2">The sequence shown here is derived from an EMBL/GenBank/DDBJ whole genome shotgun (WGS) entry which is preliminary data.</text>
</comment>
<accession>A0A2R5EZW6</accession>
<reference evidence="2 3" key="1">
    <citation type="submission" date="2017-08" db="EMBL/GenBank/DDBJ databases">
        <title>Substantial Increase in Enzyme Production by Combined Drug-Resistance Mutations in Paenibacillus agaridevorans.</title>
        <authorList>
            <person name="Tanaka Y."/>
            <person name="Funane K."/>
            <person name="Hosaka T."/>
            <person name="Shiwa Y."/>
            <person name="Fujita N."/>
            <person name="Miyazaki T."/>
            <person name="Yoshikawa H."/>
            <person name="Murakami K."/>
            <person name="Kasahara K."/>
            <person name="Inaoka T."/>
            <person name="Hiraga Y."/>
            <person name="Ochi K."/>
        </authorList>
    </citation>
    <scope>NUCLEOTIDE SEQUENCE [LARGE SCALE GENOMIC DNA]</scope>
    <source>
        <strain evidence="2 3">T-3040</strain>
    </source>
</reference>
<feature type="region of interest" description="Disordered" evidence="1">
    <location>
        <begin position="1"/>
        <end position="92"/>
    </location>
</feature>
<proteinExistence type="predicted"/>
<dbReference type="AlphaFoldDB" id="A0A2R5EZW6"/>
<dbReference type="Proteomes" id="UP000245202">
    <property type="component" value="Unassembled WGS sequence"/>
</dbReference>
<dbReference type="EMBL" id="BDQX01000171">
    <property type="protein sequence ID" value="GBG08884.1"/>
    <property type="molecule type" value="Genomic_DNA"/>
</dbReference>